<organism evidence="1 2">
    <name type="scientific">Rhizobium herbae</name>
    <dbReference type="NCBI Taxonomy" id="508661"/>
    <lineage>
        <taxon>Bacteria</taxon>
        <taxon>Pseudomonadati</taxon>
        <taxon>Pseudomonadota</taxon>
        <taxon>Alphaproteobacteria</taxon>
        <taxon>Hyphomicrobiales</taxon>
        <taxon>Rhizobiaceae</taxon>
        <taxon>Rhizobium/Agrobacterium group</taxon>
        <taxon>Rhizobium</taxon>
    </lineage>
</organism>
<proteinExistence type="predicted"/>
<evidence type="ECO:0000313" key="2">
    <source>
        <dbReference type="Proteomes" id="UP000823786"/>
    </source>
</evidence>
<keyword evidence="2" id="KW-1185">Reference proteome</keyword>
<dbReference type="Proteomes" id="UP000823786">
    <property type="component" value="Unassembled WGS sequence"/>
</dbReference>
<reference evidence="1 2" key="1">
    <citation type="submission" date="2021-03" db="EMBL/GenBank/DDBJ databases">
        <title>Genomic Encyclopedia of Type Strains, Phase IV (KMG-IV): sequencing the most valuable type-strain genomes for metagenomic binning, comparative biology and taxonomic classification.</title>
        <authorList>
            <person name="Goeker M."/>
        </authorList>
    </citation>
    <scope>NUCLEOTIDE SEQUENCE [LARGE SCALE GENOMIC DNA]</scope>
    <source>
        <strain evidence="1 2">DSM 26427</strain>
    </source>
</reference>
<dbReference type="EMBL" id="JAGGJV010000021">
    <property type="protein sequence ID" value="MBP1862364.1"/>
    <property type="molecule type" value="Genomic_DNA"/>
</dbReference>
<evidence type="ECO:0000313" key="1">
    <source>
        <dbReference type="EMBL" id="MBP1862364.1"/>
    </source>
</evidence>
<gene>
    <name evidence="1" type="ORF">J2Z75_005903</name>
</gene>
<comment type="caution">
    <text evidence="1">The sequence shown here is derived from an EMBL/GenBank/DDBJ whole genome shotgun (WGS) entry which is preliminary data.</text>
</comment>
<accession>A0ABS4EWP0</accession>
<name>A0ABS4EWP0_9HYPH</name>
<evidence type="ECO:0008006" key="3">
    <source>
        <dbReference type="Google" id="ProtNLM"/>
    </source>
</evidence>
<protein>
    <recommendedName>
        <fullName evidence="3">Glyoxalase</fullName>
    </recommendedName>
</protein>
<feature type="non-terminal residue" evidence="1">
    <location>
        <position position="39"/>
    </location>
</feature>
<sequence length="39" mass="4563">MKPINQCHMRVRTDRDTAVKYYCEKSLFNVGLNSSNEIT</sequence>